<proteinExistence type="inferred from homology"/>
<dbReference type="GO" id="GO:0045324">
    <property type="term" value="P:late endosome to vacuole transport"/>
    <property type="evidence" value="ECO:0007669"/>
    <property type="project" value="TreeGrafter"/>
</dbReference>
<dbReference type="GO" id="GO:0000407">
    <property type="term" value="C:phagophore assembly site"/>
    <property type="evidence" value="ECO:0007669"/>
    <property type="project" value="TreeGrafter"/>
</dbReference>
<dbReference type="InterPro" id="IPR040455">
    <property type="entry name" value="Atg6_BARA"/>
</dbReference>
<dbReference type="AlphaFoldDB" id="A0A1J4KWL4"/>
<keyword evidence="4" id="KW-1185">Reference proteome</keyword>
<dbReference type="PANTHER" id="PTHR12768">
    <property type="entry name" value="BECLIN 1"/>
    <property type="match status" value="1"/>
</dbReference>
<dbReference type="Proteomes" id="UP000179807">
    <property type="component" value="Unassembled WGS sequence"/>
</dbReference>
<name>A0A1J4KWL4_9EUKA</name>
<dbReference type="OrthoDB" id="10691210at2759"/>
<gene>
    <name evidence="3" type="ORF">TRFO_42607</name>
</gene>
<evidence type="ECO:0000313" key="4">
    <source>
        <dbReference type="Proteomes" id="UP000179807"/>
    </source>
</evidence>
<dbReference type="RefSeq" id="XP_068368408.1">
    <property type="nucleotide sequence ID" value="XM_068514393.1"/>
</dbReference>
<dbReference type="GO" id="GO:0030674">
    <property type="term" value="F:protein-macromolecule adaptor activity"/>
    <property type="evidence" value="ECO:0007669"/>
    <property type="project" value="TreeGrafter"/>
</dbReference>
<dbReference type="Pfam" id="PF04111">
    <property type="entry name" value="APG6"/>
    <property type="match status" value="1"/>
</dbReference>
<feature type="domain" description="Atg6 BARA" evidence="2">
    <location>
        <begin position="240"/>
        <end position="396"/>
    </location>
</feature>
<dbReference type="GO" id="GO:0043548">
    <property type="term" value="F:phosphatidylinositol 3-kinase binding"/>
    <property type="evidence" value="ECO:0007669"/>
    <property type="project" value="TreeGrafter"/>
</dbReference>
<dbReference type="Gene3D" id="1.10.418.40">
    <property type="entry name" value="Autophagy protein 6/Beclin 1"/>
    <property type="match status" value="1"/>
</dbReference>
<dbReference type="GO" id="GO:0000423">
    <property type="term" value="P:mitophagy"/>
    <property type="evidence" value="ECO:0007669"/>
    <property type="project" value="TreeGrafter"/>
</dbReference>
<accession>A0A1J4KWL4</accession>
<dbReference type="InterPro" id="IPR007243">
    <property type="entry name" value="Atg6/Beclin"/>
</dbReference>
<dbReference type="GO" id="GO:0000045">
    <property type="term" value="P:autophagosome assembly"/>
    <property type="evidence" value="ECO:0007669"/>
    <property type="project" value="TreeGrafter"/>
</dbReference>
<organism evidence="3 4">
    <name type="scientific">Tritrichomonas foetus</name>
    <dbReference type="NCBI Taxonomy" id="1144522"/>
    <lineage>
        <taxon>Eukaryota</taxon>
        <taxon>Metamonada</taxon>
        <taxon>Parabasalia</taxon>
        <taxon>Tritrichomonadida</taxon>
        <taxon>Tritrichomonadidae</taxon>
        <taxon>Tritrichomonas</taxon>
    </lineage>
</organism>
<evidence type="ECO:0000256" key="1">
    <source>
        <dbReference type="ARBA" id="ARBA00005965"/>
    </source>
</evidence>
<evidence type="ECO:0000313" key="3">
    <source>
        <dbReference type="EMBL" id="OHT15272.1"/>
    </source>
</evidence>
<dbReference type="GO" id="GO:0006995">
    <property type="term" value="P:cellular response to nitrogen starvation"/>
    <property type="evidence" value="ECO:0007669"/>
    <property type="project" value="TreeGrafter"/>
</dbReference>
<dbReference type="GO" id="GO:0034272">
    <property type="term" value="C:phosphatidylinositol 3-kinase complex, class III, type II"/>
    <property type="evidence" value="ECO:0007669"/>
    <property type="project" value="TreeGrafter"/>
</dbReference>
<evidence type="ECO:0000259" key="2">
    <source>
        <dbReference type="Pfam" id="PF04111"/>
    </source>
</evidence>
<dbReference type="VEuPathDB" id="TrichDB:TRFO_42607"/>
<protein>
    <recommendedName>
        <fullName evidence="2">Atg6 BARA domain-containing protein</fullName>
    </recommendedName>
</protein>
<dbReference type="PANTHER" id="PTHR12768:SF4">
    <property type="entry name" value="BECLIN-1"/>
    <property type="match status" value="1"/>
</dbReference>
<dbReference type="InterPro" id="IPR038274">
    <property type="entry name" value="Atg6/Beclin_C_sf"/>
</dbReference>
<comment type="similarity">
    <text evidence="1">Belongs to the beclin family.</text>
</comment>
<dbReference type="GO" id="GO:0034271">
    <property type="term" value="C:phosphatidylinositol 3-kinase complex, class III, type I"/>
    <property type="evidence" value="ECO:0007669"/>
    <property type="project" value="TreeGrafter"/>
</dbReference>
<dbReference type="EMBL" id="MLAK01000243">
    <property type="protein sequence ID" value="OHT15272.1"/>
    <property type="molecule type" value="Genomic_DNA"/>
</dbReference>
<dbReference type="GeneID" id="94849097"/>
<sequence length="406" mass="47154">MQFHKIHSSSTSKLASMKPQIIAKCTRCGKLIVFQNDVFMKSKVFSNETLPQIIPYSIKKNVNIYLHCGQVVTQYTKRFNLVRNLLTFNNNKYFPLCQDCTTALNSQIRMYTTLVRNATDEYANKYGKIPVRKFKNTFNMTMAKAKDNKAISIQNNNDNQKKNRTDDETKPITALSTLSTSLYNDDEILEAHVKKMPLPSDFCLDPISCQNKRHQILPILMNIQNRTKESVFCPLLSCYAFKIGFDNHYGTINDVRIGFFKYSPNSVIENNAAFFFICHLIYHFRNAFNIPQIRVKLYPRPAIAIGDQSKFLNVEFPEKKKKSAINEFNQALTMIFQAFSLINEITSGFKQYSMPPFLVDNESKTIGDIPYLYRSRNVEEWSIAMRFLLVDLKMIQYRSIRSSFHH</sequence>
<comment type="caution">
    <text evidence="3">The sequence shown here is derived from an EMBL/GenBank/DDBJ whole genome shotgun (WGS) entry which is preliminary data.</text>
</comment>
<reference evidence="3" key="1">
    <citation type="submission" date="2016-10" db="EMBL/GenBank/DDBJ databases">
        <authorList>
            <person name="Benchimol M."/>
            <person name="Almeida L.G."/>
            <person name="Vasconcelos A.T."/>
            <person name="Perreira-Neves A."/>
            <person name="Rosa I.A."/>
            <person name="Tasca T."/>
            <person name="Bogo M.R."/>
            <person name="de Souza W."/>
        </authorList>
    </citation>
    <scope>NUCLEOTIDE SEQUENCE [LARGE SCALE GENOMIC DNA]</scope>
    <source>
        <strain evidence="3">K</strain>
    </source>
</reference>